<dbReference type="EMBL" id="JBEUOH010000008">
    <property type="protein sequence ID" value="KAL0884186.1"/>
    <property type="molecule type" value="Genomic_DNA"/>
</dbReference>
<evidence type="ECO:0000313" key="2">
    <source>
        <dbReference type="EMBL" id="KAL0839828.1"/>
    </source>
</evidence>
<organism evidence="2 5">
    <name type="scientific">Loxostege sticticalis</name>
    <name type="common">Beet webworm moth</name>
    <dbReference type="NCBI Taxonomy" id="481309"/>
    <lineage>
        <taxon>Eukaryota</taxon>
        <taxon>Metazoa</taxon>
        <taxon>Ecdysozoa</taxon>
        <taxon>Arthropoda</taxon>
        <taxon>Hexapoda</taxon>
        <taxon>Insecta</taxon>
        <taxon>Pterygota</taxon>
        <taxon>Neoptera</taxon>
        <taxon>Endopterygota</taxon>
        <taxon>Lepidoptera</taxon>
        <taxon>Glossata</taxon>
        <taxon>Ditrysia</taxon>
        <taxon>Pyraloidea</taxon>
        <taxon>Crambidae</taxon>
        <taxon>Pyraustinae</taxon>
        <taxon>Loxostege</taxon>
    </lineage>
</organism>
<feature type="signal peptide" evidence="1">
    <location>
        <begin position="1"/>
        <end position="18"/>
    </location>
</feature>
<dbReference type="Proteomes" id="UP001549921">
    <property type="component" value="Unassembled WGS sequence"/>
</dbReference>
<keyword evidence="4" id="KW-1185">Reference proteome</keyword>
<dbReference type="EMBL" id="JBEDNZ010000008">
    <property type="protein sequence ID" value="KAL0839828.1"/>
    <property type="molecule type" value="Genomic_DNA"/>
</dbReference>
<reference evidence="4 5" key="1">
    <citation type="submission" date="2024-06" db="EMBL/GenBank/DDBJ databases">
        <title>A chromosome-level genome assembly of beet webworm, Loxostege sticticalis.</title>
        <authorList>
            <person name="Zhang Y."/>
        </authorList>
    </citation>
    <scope>NUCLEOTIDE SEQUENCE [LARGE SCALE GENOMIC DNA]</scope>
    <source>
        <strain evidence="3">AQ026</strain>
        <strain evidence="2">AQ028</strain>
        <tissue evidence="2">Male pupae</tissue>
        <tissue evidence="3">Whole body</tissue>
    </source>
</reference>
<keyword evidence="1" id="KW-0732">Signal</keyword>
<dbReference type="Proteomes" id="UP001549920">
    <property type="component" value="Unassembled WGS sequence"/>
</dbReference>
<name>A0ABD0T8X5_LOXSC</name>
<accession>A0ABD0T8X5</accession>
<sequence length="133" mass="14988">MLLLVLCVVSYNVGLILTCKSADVDTEDVFDFYVCPKDEVNGKPRVSFSVKGTIEKHEKVVNIPITVPYCQELVFVRVLVNNHEAPPAVYLDEEYLRVTIRYRPKQDSASSYALFAKTVPHEDCEDDSSSSEP</sequence>
<protein>
    <submittedName>
        <fullName evidence="2">Uncharacterized protein</fullName>
    </submittedName>
</protein>
<evidence type="ECO:0000313" key="5">
    <source>
        <dbReference type="Proteomes" id="UP001549921"/>
    </source>
</evidence>
<evidence type="ECO:0000256" key="1">
    <source>
        <dbReference type="SAM" id="SignalP"/>
    </source>
</evidence>
<evidence type="ECO:0000313" key="3">
    <source>
        <dbReference type="EMBL" id="KAL0884186.1"/>
    </source>
</evidence>
<feature type="chain" id="PRO_5044722902" evidence="1">
    <location>
        <begin position="19"/>
        <end position="133"/>
    </location>
</feature>
<proteinExistence type="predicted"/>
<gene>
    <name evidence="3" type="ORF">ABMA27_016191</name>
    <name evidence="2" type="ORF">ABMA28_016455</name>
</gene>
<comment type="caution">
    <text evidence="2">The sequence shown here is derived from an EMBL/GenBank/DDBJ whole genome shotgun (WGS) entry which is preliminary data.</text>
</comment>
<evidence type="ECO:0000313" key="4">
    <source>
        <dbReference type="Proteomes" id="UP001549920"/>
    </source>
</evidence>
<dbReference type="AlphaFoldDB" id="A0ABD0T8X5"/>